<organism evidence="1">
    <name type="scientific">marine metagenome</name>
    <dbReference type="NCBI Taxonomy" id="408172"/>
    <lineage>
        <taxon>unclassified sequences</taxon>
        <taxon>metagenomes</taxon>
        <taxon>ecological metagenomes</taxon>
    </lineage>
</organism>
<proteinExistence type="predicted"/>
<accession>A0A382CMK0</accession>
<evidence type="ECO:0000313" key="1">
    <source>
        <dbReference type="EMBL" id="SVB27099.1"/>
    </source>
</evidence>
<reference evidence="1" key="1">
    <citation type="submission" date="2018-05" db="EMBL/GenBank/DDBJ databases">
        <authorList>
            <person name="Lanie J.A."/>
            <person name="Ng W.-L."/>
            <person name="Kazmierczak K.M."/>
            <person name="Andrzejewski T.M."/>
            <person name="Davidsen T.M."/>
            <person name="Wayne K.J."/>
            <person name="Tettelin H."/>
            <person name="Glass J.I."/>
            <person name="Rusch D."/>
            <person name="Podicherti R."/>
            <person name="Tsui H.-C.T."/>
            <person name="Winkler M.E."/>
        </authorList>
    </citation>
    <scope>NUCLEOTIDE SEQUENCE</scope>
</reference>
<dbReference type="EMBL" id="UINC01035148">
    <property type="protein sequence ID" value="SVB27099.1"/>
    <property type="molecule type" value="Genomic_DNA"/>
</dbReference>
<name>A0A382CMK0_9ZZZZ</name>
<protein>
    <submittedName>
        <fullName evidence="1">Uncharacterized protein</fullName>
    </submittedName>
</protein>
<dbReference type="AlphaFoldDB" id="A0A382CMK0"/>
<gene>
    <name evidence="1" type="ORF">METZ01_LOCUS179953</name>
</gene>
<sequence>MTQTEEKIENFANSVGVDLSHQFEKQVSRTIKELMESLESRLIDDNTKVDYATHVFAKALDDMVDYLETPKLLN</sequence>